<gene>
    <name evidence="1" type="ORF">BV25DRAFT_1832385</name>
</gene>
<organism evidence="1 2">
    <name type="scientific">Artomyces pyxidatus</name>
    <dbReference type="NCBI Taxonomy" id="48021"/>
    <lineage>
        <taxon>Eukaryota</taxon>
        <taxon>Fungi</taxon>
        <taxon>Dikarya</taxon>
        <taxon>Basidiomycota</taxon>
        <taxon>Agaricomycotina</taxon>
        <taxon>Agaricomycetes</taxon>
        <taxon>Russulales</taxon>
        <taxon>Auriscalpiaceae</taxon>
        <taxon>Artomyces</taxon>
    </lineage>
</organism>
<dbReference type="Proteomes" id="UP000814140">
    <property type="component" value="Unassembled WGS sequence"/>
</dbReference>
<name>A0ACB8SJD1_9AGAM</name>
<reference evidence="1" key="2">
    <citation type="journal article" date="2022" name="New Phytol.">
        <title>Evolutionary transition to the ectomycorrhizal habit in the genomes of a hyperdiverse lineage of mushroom-forming fungi.</title>
        <authorList>
            <person name="Looney B."/>
            <person name="Miyauchi S."/>
            <person name="Morin E."/>
            <person name="Drula E."/>
            <person name="Courty P.E."/>
            <person name="Kohler A."/>
            <person name="Kuo A."/>
            <person name="LaButti K."/>
            <person name="Pangilinan J."/>
            <person name="Lipzen A."/>
            <person name="Riley R."/>
            <person name="Andreopoulos W."/>
            <person name="He G."/>
            <person name="Johnson J."/>
            <person name="Nolan M."/>
            <person name="Tritt A."/>
            <person name="Barry K.W."/>
            <person name="Grigoriev I.V."/>
            <person name="Nagy L.G."/>
            <person name="Hibbett D."/>
            <person name="Henrissat B."/>
            <person name="Matheny P.B."/>
            <person name="Labbe J."/>
            <person name="Martin F.M."/>
        </authorList>
    </citation>
    <scope>NUCLEOTIDE SEQUENCE</scope>
    <source>
        <strain evidence="1">HHB10654</strain>
    </source>
</reference>
<accession>A0ACB8SJD1</accession>
<dbReference type="EMBL" id="MU277267">
    <property type="protein sequence ID" value="KAI0056277.1"/>
    <property type="molecule type" value="Genomic_DNA"/>
</dbReference>
<reference evidence="1" key="1">
    <citation type="submission" date="2021-03" db="EMBL/GenBank/DDBJ databases">
        <authorList>
            <consortium name="DOE Joint Genome Institute"/>
            <person name="Ahrendt S."/>
            <person name="Looney B.P."/>
            <person name="Miyauchi S."/>
            <person name="Morin E."/>
            <person name="Drula E."/>
            <person name="Courty P.E."/>
            <person name="Chicoki N."/>
            <person name="Fauchery L."/>
            <person name="Kohler A."/>
            <person name="Kuo A."/>
            <person name="Labutti K."/>
            <person name="Pangilinan J."/>
            <person name="Lipzen A."/>
            <person name="Riley R."/>
            <person name="Andreopoulos W."/>
            <person name="He G."/>
            <person name="Johnson J."/>
            <person name="Barry K.W."/>
            <person name="Grigoriev I.V."/>
            <person name="Nagy L."/>
            <person name="Hibbett D."/>
            <person name="Henrissat B."/>
            <person name="Matheny P.B."/>
            <person name="Labbe J."/>
            <person name="Martin F."/>
        </authorList>
    </citation>
    <scope>NUCLEOTIDE SEQUENCE</scope>
    <source>
        <strain evidence="1">HHB10654</strain>
    </source>
</reference>
<keyword evidence="2" id="KW-1185">Reference proteome</keyword>
<comment type="caution">
    <text evidence="1">The sequence shown here is derived from an EMBL/GenBank/DDBJ whole genome shotgun (WGS) entry which is preliminary data.</text>
</comment>
<protein>
    <submittedName>
        <fullName evidence="1">Uncharacterized protein</fullName>
    </submittedName>
</protein>
<evidence type="ECO:0000313" key="1">
    <source>
        <dbReference type="EMBL" id="KAI0056277.1"/>
    </source>
</evidence>
<evidence type="ECO:0000313" key="2">
    <source>
        <dbReference type="Proteomes" id="UP000814140"/>
    </source>
</evidence>
<proteinExistence type="predicted"/>
<sequence>MSFIRTSLVLIAISIPALAIPAPYTISPTGRPYVGITPAERAKPSPVKRAKPSFIKRAKPSPVKRAKPSPVKRAKASPVSPRGIHVASFRMGHGIVARTTQTPRPAIPKRAHPSVARRQVNVPATVQAVTVDMFTAGPTELIKGLTSSNPTATLSSLPTPAFASVTSIAVLSALPASVPTDIVMAPSSNRTDPVVHHPELEAGGPTLHKDKVAAIAAILSVIVGLMVLVAIVKLTSNALRRRRYPMYAERLGSEDGLLPKSDMANEKYNFVLTRPDGSQMSPTLSSASSESPSPPHFNNMRRQVVSPPPKLALPALPVPPLPTQYTQLLSPTLNLVQQNLAPNRASTASGTLTASTTDTDLSETRSGSDGDNVAESTHRRMRSAPVSIAWSTRQSAASAAPSTGAAGEEGYWDSLDVCERPESTVSGRMSRTRSMEVVGARW</sequence>